<proteinExistence type="predicted"/>
<protein>
    <submittedName>
        <fullName evidence="4">Helix-turn-helix transcriptional regulator</fullName>
    </submittedName>
</protein>
<dbReference type="PANTHER" id="PTHR34580">
    <property type="match status" value="1"/>
</dbReference>
<sequence length="346" mass="39255">MATKQKATSEETEQSKKSDKRASVKRVIELTMRLLNGEKITYNRWLVIAGKTTKQANGKDRTFWRDIADIAAQLSETGYAKQLLRPDRDPNVPANEKIYQLVSTPDAAKLTQVIALAHIVLASRALNKTEMAQLVHVLQDTLALNEQEQFKLAIAGDQGSYVTSPRRPPLLDYLRQITEAIARQQRLVFAYRNAEGTPKKHEAQPETFFFDNYYFYVVMRLTPDADVLMFRLDRITAIDQVKPGMAPQQQFRLREYRQQTYLLAVGEPIVFRFKCWIAAQTALERFPGSTARVDPKTGVVVITAQAREKGALMWLLSQGADVQVIAPPSLIKKIKAHHLAAVERYN</sequence>
<dbReference type="InterPro" id="IPR057727">
    <property type="entry name" value="WCX_dom"/>
</dbReference>
<dbReference type="Pfam" id="PF13280">
    <property type="entry name" value="WYL"/>
    <property type="match status" value="1"/>
</dbReference>
<dbReference type="EMBL" id="JBHTIO010000060">
    <property type="protein sequence ID" value="MFD0898700.1"/>
    <property type="molecule type" value="Genomic_DNA"/>
</dbReference>
<dbReference type="PANTHER" id="PTHR34580:SF1">
    <property type="entry name" value="PROTEIN PAFC"/>
    <property type="match status" value="1"/>
</dbReference>
<name>A0ABW3EG24_9LACO</name>
<comment type="caution">
    <text evidence="4">The sequence shown here is derived from an EMBL/GenBank/DDBJ whole genome shotgun (WGS) entry which is preliminary data.</text>
</comment>
<feature type="domain" description="WYL" evidence="2">
    <location>
        <begin position="173"/>
        <end position="238"/>
    </location>
</feature>
<reference evidence="5" key="1">
    <citation type="journal article" date="2019" name="Int. J. Syst. Evol. Microbiol.">
        <title>The Global Catalogue of Microorganisms (GCM) 10K type strain sequencing project: providing services to taxonomists for standard genome sequencing and annotation.</title>
        <authorList>
            <consortium name="The Broad Institute Genomics Platform"/>
            <consortium name="The Broad Institute Genome Sequencing Center for Infectious Disease"/>
            <person name="Wu L."/>
            <person name="Ma J."/>
        </authorList>
    </citation>
    <scope>NUCLEOTIDE SEQUENCE [LARGE SCALE GENOMIC DNA]</scope>
    <source>
        <strain evidence="5">CCM 8925</strain>
    </source>
</reference>
<organism evidence="4 5">
    <name type="scientific">Loigolactobacillus binensis</name>
    <dbReference type="NCBI Taxonomy" id="2559922"/>
    <lineage>
        <taxon>Bacteria</taxon>
        <taxon>Bacillati</taxon>
        <taxon>Bacillota</taxon>
        <taxon>Bacilli</taxon>
        <taxon>Lactobacillales</taxon>
        <taxon>Lactobacillaceae</taxon>
        <taxon>Loigolactobacillus</taxon>
    </lineage>
</organism>
<feature type="region of interest" description="Disordered" evidence="1">
    <location>
        <begin position="1"/>
        <end position="21"/>
    </location>
</feature>
<dbReference type="RefSeq" id="WP_137638314.1">
    <property type="nucleotide sequence ID" value="NZ_BJDN01000022.1"/>
</dbReference>
<keyword evidence="5" id="KW-1185">Reference proteome</keyword>
<dbReference type="InterPro" id="IPR026881">
    <property type="entry name" value="WYL_dom"/>
</dbReference>
<accession>A0ABW3EG24</accession>
<evidence type="ECO:0000256" key="1">
    <source>
        <dbReference type="SAM" id="MobiDB-lite"/>
    </source>
</evidence>
<dbReference type="PROSITE" id="PS52050">
    <property type="entry name" value="WYL"/>
    <property type="match status" value="1"/>
</dbReference>
<feature type="compositionally biased region" description="Basic and acidic residues" evidence="1">
    <location>
        <begin position="7"/>
        <end position="21"/>
    </location>
</feature>
<dbReference type="Proteomes" id="UP001597104">
    <property type="component" value="Unassembled WGS sequence"/>
</dbReference>
<dbReference type="Pfam" id="PF25583">
    <property type="entry name" value="WCX"/>
    <property type="match status" value="1"/>
</dbReference>
<feature type="domain" description="WCX" evidence="3">
    <location>
        <begin position="277"/>
        <end position="338"/>
    </location>
</feature>
<dbReference type="InterPro" id="IPR051534">
    <property type="entry name" value="CBASS_pafABC_assoc_protein"/>
</dbReference>
<evidence type="ECO:0000259" key="3">
    <source>
        <dbReference type="Pfam" id="PF25583"/>
    </source>
</evidence>
<evidence type="ECO:0000313" key="5">
    <source>
        <dbReference type="Proteomes" id="UP001597104"/>
    </source>
</evidence>
<evidence type="ECO:0000313" key="4">
    <source>
        <dbReference type="EMBL" id="MFD0898700.1"/>
    </source>
</evidence>
<gene>
    <name evidence="4" type="ORF">ACFQZ7_13340</name>
</gene>
<evidence type="ECO:0000259" key="2">
    <source>
        <dbReference type="Pfam" id="PF13280"/>
    </source>
</evidence>